<dbReference type="HOGENOM" id="CLU_2722720_0_0_1"/>
<proteinExistence type="predicted"/>
<protein>
    <submittedName>
        <fullName evidence="3">Secreted protein</fullName>
    </submittedName>
</protein>
<dbReference type="RefSeq" id="XP_007408571.1">
    <property type="nucleotide sequence ID" value="XM_007408509.1"/>
</dbReference>
<evidence type="ECO:0000256" key="2">
    <source>
        <dbReference type="SAM" id="SignalP"/>
    </source>
</evidence>
<dbReference type="AlphaFoldDB" id="F4RH84"/>
<feature type="chain" id="PRO_5003315136" evidence="2">
    <location>
        <begin position="20"/>
        <end position="72"/>
    </location>
</feature>
<dbReference type="GeneID" id="18926375"/>
<dbReference type="EMBL" id="GL883101">
    <property type="protein sequence ID" value="EGG08373.1"/>
    <property type="molecule type" value="Genomic_DNA"/>
</dbReference>
<feature type="region of interest" description="Disordered" evidence="1">
    <location>
        <begin position="32"/>
        <end position="72"/>
    </location>
</feature>
<dbReference type="KEGG" id="mlr:MELLADRAFT_123522"/>
<evidence type="ECO:0000313" key="3">
    <source>
        <dbReference type="EMBL" id="EGG08373.1"/>
    </source>
</evidence>
<sequence length="72" mass="7384">MRFISVTFVLLSVLYASSADSSLNFTGDLIARAPAPAQPSGSATPETRRELHSRSPAAAQPSGSATPKPAGN</sequence>
<organism evidence="4">
    <name type="scientific">Melampsora larici-populina (strain 98AG31 / pathotype 3-4-7)</name>
    <name type="common">Poplar leaf rust fungus</name>
    <dbReference type="NCBI Taxonomy" id="747676"/>
    <lineage>
        <taxon>Eukaryota</taxon>
        <taxon>Fungi</taxon>
        <taxon>Dikarya</taxon>
        <taxon>Basidiomycota</taxon>
        <taxon>Pucciniomycotina</taxon>
        <taxon>Pucciniomycetes</taxon>
        <taxon>Pucciniales</taxon>
        <taxon>Melampsoraceae</taxon>
        <taxon>Melampsora</taxon>
    </lineage>
</organism>
<dbReference type="InParanoid" id="F4RH84"/>
<keyword evidence="2" id="KW-0732">Signal</keyword>
<accession>F4RH84</accession>
<keyword evidence="4" id="KW-1185">Reference proteome</keyword>
<gene>
    <name evidence="3" type="ORF">MELLADRAFT_123522</name>
</gene>
<evidence type="ECO:0000313" key="4">
    <source>
        <dbReference type="Proteomes" id="UP000001072"/>
    </source>
</evidence>
<reference evidence="4" key="1">
    <citation type="journal article" date="2011" name="Proc. Natl. Acad. Sci. U.S.A.">
        <title>Obligate biotrophy features unraveled by the genomic analysis of rust fungi.</title>
        <authorList>
            <person name="Duplessis S."/>
            <person name="Cuomo C.A."/>
            <person name="Lin Y.-C."/>
            <person name="Aerts A."/>
            <person name="Tisserant E."/>
            <person name="Veneault-Fourrey C."/>
            <person name="Joly D.L."/>
            <person name="Hacquard S."/>
            <person name="Amselem J."/>
            <person name="Cantarel B.L."/>
            <person name="Chiu R."/>
            <person name="Coutinho P.M."/>
            <person name="Feau N."/>
            <person name="Field M."/>
            <person name="Frey P."/>
            <person name="Gelhaye E."/>
            <person name="Goldberg J."/>
            <person name="Grabherr M.G."/>
            <person name="Kodira C.D."/>
            <person name="Kohler A."/>
            <person name="Kuees U."/>
            <person name="Lindquist E.A."/>
            <person name="Lucas S.M."/>
            <person name="Mago R."/>
            <person name="Mauceli E."/>
            <person name="Morin E."/>
            <person name="Murat C."/>
            <person name="Pangilinan J.L."/>
            <person name="Park R."/>
            <person name="Pearson M."/>
            <person name="Quesneville H."/>
            <person name="Rouhier N."/>
            <person name="Sakthikumar S."/>
            <person name="Salamov A.A."/>
            <person name="Schmutz J."/>
            <person name="Selles B."/>
            <person name="Shapiro H."/>
            <person name="Tanguay P."/>
            <person name="Tuskan G.A."/>
            <person name="Henrissat B."/>
            <person name="Van de Peer Y."/>
            <person name="Rouze P."/>
            <person name="Ellis J.G."/>
            <person name="Dodds P.N."/>
            <person name="Schein J.E."/>
            <person name="Zhong S."/>
            <person name="Hamelin R.C."/>
            <person name="Grigoriev I.V."/>
            <person name="Szabo L.J."/>
            <person name="Martin F."/>
        </authorList>
    </citation>
    <scope>NUCLEOTIDE SEQUENCE [LARGE SCALE GENOMIC DNA]</scope>
    <source>
        <strain evidence="4">98AG31 / pathotype 3-4-7</strain>
    </source>
</reference>
<feature type="signal peptide" evidence="2">
    <location>
        <begin position="1"/>
        <end position="19"/>
    </location>
</feature>
<name>F4RH84_MELLP</name>
<dbReference type="eggNOG" id="ENOG502QPW5">
    <property type="taxonomic scope" value="Eukaryota"/>
</dbReference>
<dbReference type="VEuPathDB" id="FungiDB:MELLADRAFT_123522"/>
<dbReference type="Proteomes" id="UP000001072">
    <property type="component" value="Unassembled WGS sequence"/>
</dbReference>
<evidence type="ECO:0000256" key="1">
    <source>
        <dbReference type="SAM" id="MobiDB-lite"/>
    </source>
</evidence>